<dbReference type="InterPro" id="IPR008602">
    <property type="entry name" value="Duffy-antigen-binding"/>
</dbReference>
<dbReference type="SUPFAM" id="SSF140924">
    <property type="entry name" value="Duffy binding domain-like"/>
    <property type="match status" value="1"/>
</dbReference>
<sequence>MIKKLALEEIKYSFADYGNLVKGDDMLNDDLAEKINKIFDRIKPDNEQKPNGRKKW</sequence>
<dbReference type="GO" id="GO:0046789">
    <property type="term" value="F:host cell surface receptor binding"/>
    <property type="evidence" value="ECO:0007669"/>
    <property type="project" value="InterPro"/>
</dbReference>
<protein>
    <recommendedName>
        <fullName evidence="1">Duffy-antigen binding domain-containing protein</fullName>
    </recommendedName>
</protein>
<gene>
    <name evidence="2" type="ORF">PFFVO_00640</name>
</gene>
<evidence type="ECO:0000313" key="3">
    <source>
        <dbReference type="Proteomes" id="UP000030690"/>
    </source>
</evidence>
<accession>A0A024VE13</accession>
<dbReference type="EMBL" id="KI925019">
    <property type="protein sequence ID" value="ETW20455.1"/>
    <property type="molecule type" value="Genomic_DNA"/>
</dbReference>
<dbReference type="GO" id="GO:0016020">
    <property type="term" value="C:membrane"/>
    <property type="evidence" value="ECO:0007669"/>
    <property type="project" value="InterPro"/>
</dbReference>
<proteinExistence type="predicted"/>
<name>A0A024VE13_PLAFA</name>
<feature type="domain" description="Duffy-antigen binding" evidence="1">
    <location>
        <begin position="5"/>
        <end position="48"/>
    </location>
</feature>
<evidence type="ECO:0000313" key="2">
    <source>
        <dbReference type="EMBL" id="ETW20455.1"/>
    </source>
</evidence>
<dbReference type="AlphaFoldDB" id="A0A024VE13"/>
<dbReference type="InterPro" id="IPR042202">
    <property type="entry name" value="Duffy-ag-bd_sf"/>
</dbReference>
<dbReference type="Proteomes" id="UP000030690">
    <property type="component" value="Unassembled WGS sequence"/>
</dbReference>
<reference evidence="2 3" key="1">
    <citation type="submission" date="2013-02" db="EMBL/GenBank/DDBJ databases">
        <title>The Genome Annotation of Plasmodium falciparum Vietnam Oak-Knoll (FVO).</title>
        <authorList>
            <consortium name="The Broad Institute Genome Sequencing Platform"/>
            <consortium name="The Broad Institute Genome Sequencing Center for Infectious Disease"/>
            <person name="Neafsey D."/>
            <person name="Hoffman S."/>
            <person name="Volkman S."/>
            <person name="Rosenthal P."/>
            <person name="Walker B."/>
            <person name="Young S.K."/>
            <person name="Zeng Q."/>
            <person name="Gargeya S."/>
            <person name="Fitzgerald M."/>
            <person name="Haas B."/>
            <person name="Abouelleil A."/>
            <person name="Allen A.W."/>
            <person name="Alvarado L."/>
            <person name="Arachchi H.M."/>
            <person name="Berlin A.M."/>
            <person name="Chapman S.B."/>
            <person name="Gainer-Dewar J."/>
            <person name="Goldberg J."/>
            <person name="Griggs A."/>
            <person name="Gujja S."/>
            <person name="Hansen M."/>
            <person name="Howarth C."/>
            <person name="Imamovic A."/>
            <person name="Ireland A."/>
            <person name="Larimer J."/>
            <person name="McCowan C."/>
            <person name="Murphy C."/>
            <person name="Pearson M."/>
            <person name="Poon T.W."/>
            <person name="Priest M."/>
            <person name="Roberts A."/>
            <person name="Saif S."/>
            <person name="Shea T."/>
            <person name="Sisk P."/>
            <person name="Sykes S."/>
            <person name="Wortman J."/>
            <person name="Nusbaum C."/>
            <person name="Birren B."/>
        </authorList>
    </citation>
    <scope>NUCLEOTIDE SEQUENCE [LARGE SCALE GENOMIC DNA]</scope>
    <source>
        <strain evidence="3">Vietnam Oak-Knoll (FVO)</strain>
    </source>
</reference>
<reference evidence="2 3" key="2">
    <citation type="submission" date="2013-02" db="EMBL/GenBank/DDBJ databases">
        <title>The Genome Sequence of Plasmodium falciparum Vietnam Oak-Knoll (FVO).</title>
        <authorList>
            <consortium name="The Broad Institute Genome Sequencing Platform"/>
            <consortium name="The Broad Institute Genome Sequencing Center for Infectious Disease"/>
            <person name="Neafsey D."/>
            <person name="Cheeseman I."/>
            <person name="Volkman S."/>
            <person name="Adams J."/>
            <person name="Walker B."/>
            <person name="Young S.K."/>
            <person name="Zeng Q."/>
            <person name="Gargeya S."/>
            <person name="Fitzgerald M."/>
            <person name="Haas B."/>
            <person name="Abouelleil A."/>
            <person name="Alvarado L."/>
            <person name="Arachchi H.M."/>
            <person name="Berlin A.M."/>
            <person name="Chapman S.B."/>
            <person name="Dewar J."/>
            <person name="Goldberg J."/>
            <person name="Griggs A."/>
            <person name="Gujja S."/>
            <person name="Hansen M."/>
            <person name="Howarth C."/>
            <person name="Imamovic A."/>
            <person name="Larimer J."/>
            <person name="McCowan C."/>
            <person name="Murphy C."/>
            <person name="Neiman D."/>
            <person name="Pearson M."/>
            <person name="Priest M."/>
            <person name="Roberts A."/>
            <person name="Saif S."/>
            <person name="Shea T."/>
            <person name="Sisk P."/>
            <person name="Sykes S."/>
            <person name="Wortman J."/>
            <person name="Nusbaum C."/>
            <person name="Birren B."/>
        </authorList>
    </citation>
    <scope>NUCLEOTIDE SEQUENCE [LARGE SCALE GENOMIC DNA]</scope>
    <source>
        <strain evidence="3">Vietnam Oak-Knoll (FVO)</strain>
    </source>
</reference>
<dbReference type="Gene3D" id="1.20.1310.20">
    <property type="entry name" value="Duffy-antigen binding domain"/>
    <property type="match status" value="1"/>
</dbReference>
<evidence type="ECO:0000259" key="1">
    <source>
        <dbReference type="Pfam" id="PF05424"/>
    </source>
</evidence>
<organism evidence="2 3">
    <name type="scientific">Plasmodium falciparum Vietnam Oak-Knoll</name>
    <name type="common">FVO</name>
    <dbReference type="NCBI Taxonomy" id="1036723"/>
    <lineage>
        <taxon>Eukaryota</taxon>
        <taxon>Sar</taxon>
        <taxon>Alveolata</taxon>
        <taxon>Apicomplexa</taxon>
        <taxon>Aconoidasida</taxon>
        <taxon>Haemosporida</taxon>
        <taxon>Plasmodiidae</taxon>
        <taxon>Plasmodium</taxon>
        <taxon>Plasmodium (Laverania)</taxon>
    </lineage>
</organism>
<dbReference type="Pfam" id="PF05424">
    <property type="entry name" value="Duffy_binding"/>
    <property type="match status" value="1"/>
</dbReference>